<proteinExistence type="predicted"/>
<feature type="region of interest" description="Disordered" evidence="1">
    <location>
        <begin position="1"/>
        <end position="31"/>
    </location>
</feature>
<sequence length="85" mass="9363">MSRTTERVESPGLPLEPLPAAASPVRDVPPLPTRVRRRSAPRYWLFRLRVGWRRRLNGDAALLVLCFLLFAATIATGVGLVAQAA</sequence>
<keyword evidence="4" id="KW-1185">Reference proteome</keyword>
<evidence type="ECO:0000313" key="3">
    <source>
        <dbReference type="EMBL" id="GAA0620227.1"/>
    </source>
</evidence>
<name>A0ABN1GUV7_9ACTN</name>
<comment type="caution">
    <text evidence="3">The sequence shown here is derived from an EMBL/GenBank/DDBJ whole genome shotgun (WGS) entry which is preliminary data.</text>
</comment>
<keyword evidence="2" id="KW-0812">Transmembrane</keyword>
<protein>
    <recommendedName>
        <fullName evidence="5">ABC transporter permease</fullName>
    </recommendedName>
</protein>
<dbReference type="Proteomes" id="UP001500957">
    <property type="component" value="Unassembled WGS sequence"/>
</dbReference>
<evidence type="ECO:0008006" key="5">
    <source>
        <dbReference type="Google" id="ProtNLM"/>
    </source>
</evidence>
<evidence type="ECO:0000256" key="1">
    <source>
        <dbReference type="SAM" id="MobiDB-lite"/>
    </source>
</evidence>
<organism evidence="3 4">
    <name type="scientific">Sporichthya brevicatena</name>
    <dbReference type="NCBI Taxonomy" id="171442"/>
    <lineage>
        <taxon>Bacteria</taxon>
        <taxon>Bacillati</taxon>
        <taxon>Actinomycetota</taxon>
        <taxon>Actinomycetes</taxon>
        <taxon>Sporichthyales</taxon>
        <taxon>Sporichthyaceae</taxon>
        <taxon>Sporichthya</taxon>
    </lineage>
</organism>
<reference evidence="3 4" key="1">
    <citation type="journal article" date="2019" name="Int. J. Syst. Evol. Microbiol.">
        <title>The Global Catalogue of Microorganisms (GCM) 10K type strain sequencing project: providing services to taxonomists for standard genome sequencing and annotation.</title>
        <authorList>
            <consortium name="The Broad Institute Genomics Platform"/>
            <consortium name="The Broad Institute Genome Sequencing Center for Infectious Disease"/>
            <person name="Wu L."/>
            <person name="Ma J."/>
        </authorList>
    </citation>
    <scope>NUCLEOTIDE SEQUENCE [LARGE SCALE GENOMIC DNA]</scope>
    <source>
        <strain evidence="3 4">JCM 10671</strain>
    </source>
</reference>
<evidence type="ECO:0000313" key="4">
    <source>
        <dbReference type="Proteomes" id="UP001500957"/>
    </source>
</evidence>
<dbReference type="EMBL" id="BAAAHE010000017">
    <property type="protein sequence ID" value="GAA0620227.1"/>
    <property type="molecule type" value="Genomic_DNA"/>
</dbReference>
<evidence type="ECO:0000256" key="2">
    <source>
        <dbReference type="SAM" id="Phobius"/>
    </source>
</evidence>
<keyword evidence="2" id="KW-1133">Transmembrane helix</keyword>
<dbReference type="RefSeq" id="WP_344604885.1">
    <property type="nucleotide sequence ID" value="NZ_BAAAHE010000017.1"/>
</dbReference>
<accession>A0ABN1GUV7</accession>
<feature type="transmembrane region" description="Helical" evidence="2">
    <location>
        <begin position="60"/>
        <end position="82"/>
    </location>
</feature>
<gene>
    <name evidence="3" type="ORF">GCM10009547_23480</name>
</gene>
<feature type="compositionally biased region" description="Low complexity" evidence="1">
    <location>
        <begin position="10"/>
        <end position="24"/>
    </location>
</feature>
<keyword evidence="2" id="KW-0472">Membrane</keyword>